<keyword evidence="2" id="KW-0812">Transmembrane</keyword>
<evidence type="ECO:0000256" key="2">
    <source>
        <dbReference type="SAM" id="Phobius"/>
    </source>
</evidence>
<feature type="region of interest" description="Disordered" evidence="1">
    <location>
        <begin position="1"/>
        <end position="118"/>
    </location>
</feature>
<dbReference type="EMBL" id="CP001663">
    <property type="protein sequence ID" value="AFP40903.1"/>
    <property type="molecule type" value="Genomic_DNA"/>
</dbReference>
<reference evidence="3 4" key="1">
    <citation type="journal article" date="2007" name="Genome Biol.">
        <title>Interrupted coding sequences in Mycobacterium smegmatis: authentic mutations or sequencing errors?</title>
        <authorList>
            <person name="Deshayes C."/>
            <person name="Perrodou E."/>
            <person name="Gallien S."/>
            <person name="Euphrasie D."/>
            <person name="Schaeffer C."/>
            <person name="Van-Dorsselaer A."/>
            <person name="Poch O."/>
            <person name="Lecompte O."/>
            <person name="Reyrat J.M."/>
        </authorList>
    </citation>
    <scope>NUCLEOTIDE SEQUENCE [LARGE SCALE GENOMIC DNA]</scope>
    <source>
        <strain evidence="4">ATCC 700084 / mc(2)155</strain>
    </source>
</reference>
<evidence type="ECO:0000256" key="1">
    <source>
        <dbReference type="SAM" id="MobiDB-lite"/>
    </source>
</evidence>
<name>I7FQC6_MYCS2</name>
<organism evidence="3 4">
    <name type="scientific">Mycolicibacterium smegmatis (strain ATCC 700084 / mc(2)155)</name>
    <name type="common">Mycobacterium smegmatis</name>
    <dbReference type="NCBI Taxonomy" id="246196"/>
    <lineage>
        <taxon>Bacteria</taxon>
        <taxon>Bacillati</taxon>
        <taxon>Actinomycetota</taxon>
        <taxon>Actinomycetes</taxon>
        <taxon>Mycobacteriales</taxon>
        <taxon>Mycobacteriaceae</taxon>
        <taxon>Mycolicibacterium</taxon>
    </lineage>
</organism>
<accession>I7FQC6</accession>
<dbReference type="Proteomes" id="UP000006158">
    <property type="component" value="Chromosome"/>
</dbReference>
<evidence type="ECO:0000313" key="4">
    <source>
        <dbReference type="Proteomes" id="UP000006158"/>
    </source>
</evidence>
<dbReference type="AlphaFoldDB" id="I7FQC6"/>
<dbReference type="KEGG" id="msg:MSMEI_4449"/>
<sequence>MQGPVAEPSTVDPATGDRTRGGSLSPLRVSSGFAPDSPEVGLPHCNSSTAAGRPPGFRHGASNSWDRELQEDDCCTSRPQSGRYARSGPGGGVAPGATPPDSAQTSGLGEPAPRPKHKITPTAAVSGIGLVLFLALFIAAGVLLILNMTGVFD</sequence>
<evidence type="ECO:0000313" key="3">
    <source>
        <dbReference type="EMBL" id="AFP40903.1"/>
    </source>
</evidence>
<dbReference type="InterPro" id="IPR045512">
    <property type="entry name" value="DUF6480"/>
</dbReference>
<proteinExistence type="predicted"/>
<dbReference type="Pfam" id="PF20088">
    <property type="entry name" value="DUF6480"/>
    <property type="match status" value="1"/>
</dbReference>
<gene>
    <name evidence="3" type="ordered locus">MSMEI_4449</name>
</gene>
<protein>
    <submittedName>
        <fullName evidence="3">Uncharacterized protein</fullName>
    </submittedName>
</protein>
<reference evidence="3 4" key="2">
    <citation type="journal article" date="2009" name="Genome Res.">
        <title>Ortho-proteogenomics: multiple proteomes investigation through orthology and a new MS-based protocol.</title>
        <authorList>
            <person name="Gallien S."/>
            <person name="Perrodou E."/>
            <person name="Carapito C."/>
            <person name="Deshayes C."/>
            <person name="Reyrat J.M."/>
            <person name="Van Dorsselaer A."/>
            <person name="Poch O."/>
            <person name="Schaeffer C."/>
            <person name="Lecompte O."/>
        </authorList>
    </citation>
    <scope>NUCLEOTIDE SEQUENCE [LARGE SCALE GENOMIC DNA]</scope>
    <source>
        <strain evidence="4">ATCC 700084 / mc(2)155</strain>
    </source>
</reference>
<dbReference type="PATRIC" id="fig|246196.56.peg.4548"/>
<feature type="transmembrane region" description="Helical" evidence="2">
    <location>
        <begin position="123"/>
        <end position="146"/>
    </location>
</feature>
<keyword evidence="2" id="KW-0472">Membrane</keyword>
<keyword evidence="2" id="KW-1133">Transmembrane helix</keyword>